<sequence>MSLLDGKVAIVTGASAGIGRAIALMFASQGTAVVLTARDQVRLDQVADEIRRKGGRAYVFAGDVGQADTHEECVAAAMHEFGGLDIAINNAGTVGAIKPLADISPEEWQQTLTINLTAAYLGARSQIPAMLARNGGSGVSGGSIVFTSSFVGTSVGLPGMAAYGASKAGLMGLVKGITADYGAQGIRANALLPGGADTGMAGDQSQKEWAAGLHAMKRIAQPEEIASAALFLASSMSSFVTGSALFADGGNAAVK</sequence>
<reference evidence="2 3" key="1">
    <citation type="submission" date="2019-08" db="EMBL/GenBank/DDBJ databases">
        <authorList>
            <person name="Peeters C."/>
        </authorList>
    </citation>
    <scope>NUCLEOTIDE SEQUENCE [LARGE SCALE GENOMIC DNA]</scope>
    <source>
        <strain evidence="2 3">LMG 31114</strain>
    </source>
</reference>
<dbReference type="PANTHER" id="PTHR42760:SF122">
    <property type="entry name" value="NAD(P)-BINDING PROTEIN"/>
    <property type="match status" value="1"/>
</dbReference>
<evidence type="ECO:0000256" key="1">
    <source>
        <dbReference type="ARBA" id="ARBA00006484"/>
    </source>
</evidence>
<dbReference type="EMBL" id="CABPSK010000001">
    <property type="protein sequence ID" value="VVD91598.1"/>
    <property type="molecule type" value="Genomic_DNA"/>
</dbReference>
<dbReference type="GO" id="GO:0016616">
    <property type="term" value="F:oxidoreductase activity, acting on the CH-OH group of donors, NAD or NADP as acceptor"/>
    <property type="evidence" value="ECO:0007669"/>
    <property type="project" value="TreeGrafter"/>
</dbReference>
<protein>
    <submittedName>
        <fullName evidence="2">Short-chain dehydrogenase</fullName>
    </submittedName>
</protein>
<dbReference type="SUPFAM" id="SSF51735">
    <property type="entry name" value="NAD(P)-binding Rossmann-fold domains"/>
    <property type="match status" value="1"/>
</dbReference>
<organism evidence="2 3">
    <name type="scientific">Pandoraea pneumonica</name>
    <dbReference type="NCBI Taxonomy" id="2508299"/>
    <lineage>
        <taxon>Bacteria</taxon>
        <taxon>Pseudomonadati</taxon>
        <taxon>Pseudomonadota</taxon>
        <taxon>Betaproteobacteria</taxon>
        <taxon>Burkholderiales</taxon>
        <taxon>Burkholderiaceae</taxon>
        <taxon>Pandoraea</taxon>
    </lineage>
</organism>
<dbReference type="PANTHER" id="PTHR42760">
    <property type="entry name" value="SHORT-CHAIN DEHYDROGENASES/REDUCTASES FAMILY MEMBER"/>
    <property type="match status" value="1"/>
</dbReference>
<accession>A0A5E4TXX7</accession>
<dbReference type="GeneID" id="300403738"/>
<dbReference type="Pfam" id="PF13561">
    <property type="entry name" value="adh_short_C2"/>
    <property type="match status" value="1"/>
</dbReference>
<comment type="similarity">
    <text evidence="1">Belongs to the short-chain dehydrogenases/reductases (SDR) family.</text>
</comment>
<keyword evidence="3" id="KW-1185">Reference proteome</keyword>
<proteinExistence type="inferred from homology"/>
<dbReference type="InterPro" id="IPR036291">
    <property type="entry name" value="NAD(P)-bd_dom_sf"/>
</dbReference>
<dbReference type="OrthoDB" id="9178657at2"/>
<dbReference type="Proteomes" id="UP000366945">
    <property type="component" value="Unassembled WGS sequence"/>
</dbReference>
<dbReference type="GO" id="GO:0006633">
    <property type="term" value="P:fatty acid biosynthetic process"/>
    <property type="evidence" value="ECO:0007669"/>
    <property type="project" value="TreeGrafter"/>
</dbReference>
<dbReference type="AlphaFoldDB" id="A0A5E4TXX7"/>
<dbReference type="RefSeq" id="WP_150678928.1">
    <property type="nucleotide sequence ID" value="NZ_CABPSK010000001.1"/>
</dbReference>
<dbReference type="NCBIfam" id="NF005681">
    <property type="entry name" value="PRK07478.1"/>
    <property type="match status" value="1"/>
</dbReference>
<dbReference type="FunFam" id="3.40.50.720:FF:000084">
    <property type="entry name" value="Short-chain dehydrogenase reductase"/>
    <property type="match status" value="1"/>
</dbReference>
<name>A0A5E4TXX7_9BURK</name>
<dbReference type="GO" id="GO:0048038">
    <property type="term" value="F:quinone binding"/>
    <property type="evidence" value="ECO:0007669"/>
    <property type="project" value="TreeGrafter"/>
</dbReference>
<dbReference type="Gene3D" id="3.40.50.720">
    <property type="entry name" value="NAD(P)-binding Rossmann-like Domain"/>
    <property type="match status" value="1"/>
</dbReference>
<dbReference type="PRINTS" id="PR00081">
    <property type="entry name" value="GDHRDH"/>
</dbReference>
<dbReference type="PRINTS" id="PR00080">
    <property type="entry name" value="SDRFAMILY"/>
</dbReference>
<dbReference type="CDD" id="cd05233">
    <property type="entry name" value="SDR_c"/>
    <property type="match status" value="1"/>
</dbReference>
<dbReference type="InterPro" id="IPR002347">
    <property type="entry name" value="SDR_fam"/>
</dbReference>
<evidence type="ECO:0000313" key="3">
    <source>
        <dbReference type="Proteomes" id="UP000366945"/>
    </source>
</evidence>
<gene>
    <name evidence="2" type="ORF">PPN31114_01690</name>
</gene>
<evidence type="ECO:0000313" key="2">
    <source>
        <dbReference type="EMBL" id="VVD91598.1"/>
    </source>
</evidence>